<evidence type="ECO:0000256" key="1">
    <source>
        <dbReference type="SAM" id="MobiDB-lite"/>
    </source>
</evidence>
<protein>
    <submittedName>
        <fullName evidence="2">Uncharacterized protein</fullName>
    </submittedName>
</protein>
<proteinExistence type="predicted"/>
<evidence type="ECO:0000313" key="3">
    <source>
        <dbReference type="Proteomes" id="UP000593561"/>
    </source>
</evidence>
<name>A0A7J8R4G8_GOSDV</name>
<comment type="caution">
    <text evidence="2">The sequence shown here is derived from an EMBL/GenBank/DDBJ whole genome shotgun (WGS) entry which is preliminary data.</text>
</comment>
<feature type="compositionally biased region" description="Basic and acidic residues" evidence="1">
    <location>
        <begin position="104"/>
        <end position="113"/>
    </location>
</feature>
<feature type="compositionally biased region" description="Pro residues" evidence="1">
    <location>
        <begin position="118"/>
        <end position="130"/>
    </location>
</feature>
<sequence>MIEERNDKSLCEKSMKMVMNIIRFSSFSIAKTSLGTTGYRSTTTKNLKPATDSNMVIDDELPQPQFSGNQRSEKLQSSTKSRSARNGDVNGVFAAYIRKVHEKNRSNFHEASKHSPYILPPPPTPLSRNQ</sequence>
<evidence type="ECO:0000313" key="2">
    <source>
        <dbReference type="EMBL" id="MBA0608747.1"/>
    </source>
</evidence>
<accession>A0A7J8R4G8</accession>
<organism evidence="2 3">
    <name type="scientific">Gossypium davidsonii</name>
    <name type="common">Davidson's cotton</name>
    <name type="synonym">Gossypium klotzschianum subsp. davidsonii</name>
    <dbReference type="NCBI Taxonomy" id="34287"/>
    <lineage>
        <taxon>Eukaryota</taxon>
        <taxon>Viridiplantae</taxon>
        <taxon>Streptophyta</taxon>
        <taxon>Embryophyta</taxon>
        <taxon>Tracheophyta</taxon>
        <taxon>Spermatophyta</taxon>
        <taxon>Magnoliopsida</taxon>
        <taxon>eudicotyledons</taxon>
        <taxon>Gunneridae</taxon>
        <taxon>Pentapetalae</taxon>
        <taxon>rosids</taxon>
        <taxon>malvids</taxon>
        <taxon>Malvales</taxon>
        <taxon>Malvaceae</taxon>
        <taxon>Malvoideae</taxon>
        <taxon>Gossypium</taxon>
    </lineage>
</organism>
<dbReference type="EMBL" id="JABFAC010000003">
    <property type="protein sequence ID" value="MBA0608747.1"/>
    <property type="molecule type" value="Genomic_DNA"/>
</dbReference>
<feature type="compositionally biased region" description="Polar residues" evidence="1">
    <location>
        <begin position="35"/>
        <end position="54"/>
    </location>
</feature>
<dbReference type="AlphaFoldDB" id="A0A7J8R4G8"/>
<dbReference type="Proteomes" id="UP000593561">
    <property type="component" value="Unassembled WGS sequence"/>
</dbReference>
<feature type="compositionally biased region" description="Polar residues" evidence="1">
    <location>
        <begin position="64"/>
        <end position="81"/>
    </location>
</feature>
<gene>
    <name evidence="2" type="ORF">Godav_020934</name>
</gene>
<feature type="region of interest" description="Disordered" evidence="1">
    <location>
        <begin position="35"/>
        <end position="88"/>
    </location>
</feature>
<keyword evidence="3" id="KW-1185">Reference proteome</keyword>
<feature type="region of interest" description="Disordered" evidence="1">
    <location>
        <begin position="104"/>
        <end position="130"/>
    </location>
</feature>
<reference evidence="2 3" key="1">
    <citation type="journal article" date="2019" name="Genome Biol. Evol.">
        <title>Insights into the evolution of the New World diploid cottons (Gossypium, subgenus Houzingenia) based on genome sequencing.</title>
        <authorList>
            <person name="Grover C.E."/>
            <person name="Arick M.A. 2nd"/>
            <person name="Thrash A."/>
            <person name="Conover J.L."/>
            <person name="Sanders W.S."/>
            <person name="Peterson D.G."/>
            <person name="Frelichowski J.E."/>
            <person name="Scheffler J.A."/>
            <person name="Scheffler B.E."/>
            <person name="Wendel J.F."/>
        </authorList>
    </citation>
    <scope>NUCLEOTIDE SEQUENCE [LARGE SCALE GENOMIC DNA]</scope>
    <source>
        <strain evidence="2">27</strain>
        <tissue evidence="2">Leaf</tissue>
    </source>
</reference>